<dbReference type="InParanoid" id="A0A2P5CJA1"/>
<reference evidence="3" key="1">
    <citation type="submission" date="2016-06" db="EMBL/GenBank/DDBJ databases">
        <title>Parallel loss of symbiosis genes in relatives of nitrogen-fixing non-legume Parasponia.</title>
        <authorList>
            <person name="Van Velzen R."/>
            <person name="Holmer R."/>
            <person name="Bu F."/>
            <person name="Rutten L."/>
            <person name="Van Zeijl A."/>
            <person name="Liu W."/>
            <person name="Santuari L."/>
            <person name="Cao Q."/>
            <person name="Sharma T."/>
            <person name="Shen D."/>
            <person name="Roswanjaya Y."/>
            <person name="Wardhani T."/>
            <person name="Kalhor M.S."/>
            <person name="Jansen J."/>
            <person name="Van den Hoogen J."/>
            <person name="Gungor B."/>
            <person name="Hartog M."/>
            <person name="Hontelez J."/>
            <person name="Verver J."/>
            <person name="Yang W.-C."/>
            <person name="Schijlen E."/>
            <person name="Repin R."/>
            <person name="Schilthuizen M."/>
            <person name="Schranz E."/>
            <person name="Heidstra R."/>
            <person name="Miyata K."/>
            <person name="Fedorova E."/>
            <person name="Kohlen W."/>
            <person name="Bisseling T."/>
            <person name="Smit S."/>
            <person name="Geurts R."/>
        </authorList>
    </citation>
    <scope>NUCLEOTIDE SEQUENCE [LARGE SCALE GENOMIC DNA]</scope>
    <source>
        <strain evidence="3">cv. RG33-2</strain>
    </source>
</reference>
<keyword evidence="1" id="KW-0812">Transmembrane</keyword>
<keyword evidence="1" id="KW-0472">Membrane</keyword>
<evidence type="ECO:0000256" key="1">
    <source>
        <dbReference type="SAM" id="Phobius"/>
    </source>
</evidence>
<protein>
    <submittedName>
        <fullName evidence="2">Uncharacterized protein</fullName>
    </submittedName>
</protein>
<name>A0A2P5CJA1_TREOI</name>
<keyword evidence="1" id="KW-1133">Transmembrane helix</keyword>
<keyword evidence="3" id="KW-1185">Reference proteome</keyword>
<dbReference type="EMBL" id="JXTC01000358">
    <property type="protein sequence ID" value="PON61123.1"/>
    <property type="molecule type" value="Genomic_DNA"/>
</dbReference>
<accession>A0A2P5CJA1</accession>
<proteinExistence type="predicted"/>
<feature type="transmembrane region" description="Helical" evidence="1">
    <location>
        <begin position="54"/>
        <end position="77"/>
    </location>
</feature>
<dbReference type="Proteomes" id="UP000237000">
    <property type="component" value="Unassembled WGS sequence"/>
</dbReference>
<comment type="caution">
    <text evidence="2">The sequence shown here is derived from an EMBL/GenBank/DDBJ whole genome shotgun (WGS) entry which is preliminary data.</text>
</comment>
<evidence type="ECO:0000313" key="2">
    <source>
        <dbReference type="EMBL" id="PON61123.1"/>
    </source>
</evidence>
<dbReference type="AlphaFoldDB" id="A0A2P5CJA1"/>
<dbReference type="OrthoDB" id="10301548at2759"/>
<gene>
    <name evidence="2" type="ORF">TorRG33x02_282690</name>
</gene>
<sequence>MSPGSMALMGFTWPPPMSNGSAVLRFGPSADMSVPSVPVWEAAISMKSKGFVSFFISFSGLYRYMRVCMYAYVYVYITNRMKLFRFDSPVVTRADLMAAGDQFR</sequence>
<evidence type="ECO:0000313" key="3">
    <source>
        <dbReference type="Proteomes" id="UP000237000"/>
    </source>
</evidence>
<organism evidence="2 3">
    <name type="scientific">Trema orientale</name>
    <name type="common">Charcoal tree</name>
    <name type="synonym">Celtis orientalis</name>
    <dbReference type="NCBI Taxonomy" id="63057"/>
    <lineage>
        <taxon>Eukaryota</taxon>
        <taxon>Viridiplantae</taxon>
        <taxon>Streptophyta</taxon>
        <taxon>Embryophyta</taxon>
        <taxon>Tracheophyta</taxon>
        <taxon>Spermatophyta</taxon>
        <taxon>Magnoliopsida</taxon>
        <taxon>eudicotyledons</taxon>
        <taxon>Gunneridae</taxon>
        <taxon>Pentapetalae</taxon>
        <taxon>rosids</taxon>
        <taxon>fabids</taxon>
        <taxon>Rosales</taxon>
        <taxon>Cannabaceae</taxon>
        <taxon>Trema</taxon>
    </lineage>
</organism>